<reference evidence="1 2" key="1">
    <citation type="submission" date="2019-11" db="EMBL/GenBank/DDBJ databases">
        <title>Bacillus lacus genome.</title>
        <authorList>
            <person name="Allen C.J."/>
            <person name="Newman J.D."/>
        </authorList>
    </citation>
    <scope>NUCLEOTIDE SEQUENCE [LARGE SCALE GENOMIC DNA]</scope>
    <source>
        <strain evidence="1 2">KCTC 33946</strain>
    </source>
</reference>
<dbReference type="RefSeq" id="WP_154309270.1">
    <property type="nucleotide sequence ID" value="NZ_WKKI01000046.1"/>
</dbReference>
<proteinExistence type="predicted"/>
<sequence>MAINQDFIMGFVSGTVVGAVGYRLYEQNSGQLNRLIQPAGSGHSPFRQNTSSYRPSVEELMAQKERLEDLIAEMQVK</sequence>
<protein>
    <submittedName>
        <fullName evidence="1">Uncharacterized protein</fullName>
    </submittedName>
</protein>
<dbReference type="OrthoDB" id="2887044at2"/>
<keyword evidence="2" id="KW-1185">Reference proteome</keyword>
<gene>
    <name evidence="1" type="ORF">GJU40_16835</name>
</gene>
<name>A0A7X2J1S8_9BACI</name>
<dbReference type="AlphaFoldDB" id="A0A7X2J1S8"/>
<evidence type="ECO:0000313" key="1">
    <source>
        <dbReference type="EMBL" id="MRX73810.1"/>
    </source>
</evidence>
<dbReference type="EMBL" id="WKKI01000046">
    <property type="protein sequence ID" value="MRX73810.1"/>
    <property type="molecule type" value="Genomic_DNA"/>
</dbReference>
<evidence type="ECO:0000313" key="2">
    <source>
        <dbReference type="Proteomes" id="UP000448867"/>
    </source>
</evidence>
<comment type="caution">
    <text evidence="1">The sequence shown here is derived from an EMBL/GenBank/DDBJ whole genome shotgun (WGS) entry which is preliminary data.</text>
</comment>
<organism evidence="1 2">
    <name type="scientific">Metabacillus lacus</name>
    <dbReference type="NCBI Taxonomy" id="1983721"/>
    <lineage>
        <taxon>Bacteria</taxon>
        <taxon>Bacillati</taxon>
        <taxon>Bacillota</taxon>
        <taxon>Bacilli</taxon>
        <taxon>Bacillales</taxon>
        <taxon>Bacillaceae</taxon>
        <taxon>Metabacillus</taxon>
    </lineage>
</organism>
<accession>A0A7X2J1S8</accession>
<dbReference type="Proteomes" id="UP000448867">
    <property type="component" value="Unassembled WGS sequence"/>
</dbReference>